<dbReference type="Gene3D" id="3.40.710.10">
    <property type="entry name" value="DD-peptidase/beta-lactamase superfamily"/>
    <property type="match status" value="1"/>
</dbReference>
<dbReference type="PANTHER" id="PTHR43319">
    <property type="entry name" value="BETA-LACTAMASE-RELATED"/>
    <property type="match status" value="1"/>
</dbReference>
<dbReference type="InterPro" id="IPR012338">
    <property type="entry name" value="Beta-lactam/transpept-like"/>
</dbReference>
<evidence type="ECO:0000259" key="2">
    <source>
        <dbReference type="Pfam" id="PF00144"/>
    </source>
</evidence>
<proteinExistence type="predicted"/>
<keyword evidence="4" id="KW-1185">Reference proteome</keyword>
<feature type="domain" description="Beta-lactamase-related" evidence="2">
    <location>
        <begin position="21"/>
        <end position="387"/>
    </location>
</feature>
<dbReference type="InterPro" id="IPR052907">
    <property type="entry name" value="Beta-lactamase/esterase"/>
</dbReference>
<dbReference type="RefSeq" id="WP_235056451.1">
    <property type="nucleotide sequence ID" value="NZ_JAKFHA010000026.1"/>
</dbReference>
<evidence type="ECO:0000313" key="3">
    <source>
        <dbReference type="EMBL" id="MCF2531805.1"/>
    </source>
</evidence>
<dbReference type="EMBL" id="JAKFHA010000026">
    <property type="protein sequence ID" value="MCF2531805.1"/>
    <property type="molecule type" value="Genomic_DNA"/>
</dbReference>
<evidence type="ECO:0000313" key="4">
    <source>
        <dbReference type="Proteomes" id="UP001165378"/>
    </source>
</evidence>
<organism evidence="3 4">
    <name type="scientific">Yinghuangia soli</name>
    <dbReference type="NCBI Taxonomy" id="2908204"/>
    <lineage>
        <taxon>Bacteria</taxon>
        <taxon>Bacillati</taxon>
        <taxon>Actinomycetota</taxon>
        <taxon>Actinomycetes</taxon>
        <taxon>Kitasatosporales</taxon>
        <taxon>Streptomycetaceae</taxon>
        <taxon>Yinghuangia</taxon>
    </lineage>
</organism>
<protein>
    <submittedName>
        <fullName evidence="3">Beta-lactamase family protein</fullName>
    </submittedName>
</protein>
<gene>
    <name evidence="3" type="ORF">LZ495_31940</name>
</gene>
<feature type="compositionally biased region" description="Pro residues" evidence="1">
    <location>
        <begin position="231"/>
        <end position="242"/>
    </location>
</feature>
<dbReference type="SUPFAM" id="SSF56601">
    <property type="entry name" value="beta-lactamase/transpeptidase-like"/>
    <property type="match status" value="1"/>
</dbReference>
<evidence type="ECO:0000256" key="1">
    <source>
        <dbReference type="SAM" id="MobiDB-lite"/>
    </source>
</evidence>
<reference evidence="3" key="1">
    <citation type="submission" date="2022-01" db="EMBL/GenBank/DDBJ databases">
        <title>Genome-Based Taxonomic Classification of the Phylum Actinobacteria.</title>
        <authorList>
            <person name="Gao Y."/>
        </authorList>
    </citation>
    <scope>NUCLEOTIDE SEQUENCE</scope>
    <source>
        <strain evidence="3">KLBMP 8922</strain>
    </source>
</reference>
<sequence length="405" mass="41895">MEDLTVQGLAAPEFDAVAREFRANFADRGEVGAALAVHWRGRPVLDLWGGLADPATGRRWEYGTVQVVWSATKGLVATCLAMLADQGRLDYAAPVCRYWPEFAQAGKQRVTVGELLSHQAGLPYLDEPITLARVAVPDALSDQLARQRPHWTPGTAHGYHAVTWGFYAAELVRRIDGRSVGAFLTDEVAGPLGVQAYIGTPPDVAATVATLVPAAAAAAGVPAGGGAEPGADPPPPTPPAPPAAAWDPDSELVRAMLAIPELAAPGAAHDPGVLALEIPSGCGVTNARALARVYAALAAGGTLDGIRLMSPDTVKAAGTTAAEGQDRILGEPTAFAQGFMKPATSFFRVSGNPEAFGHPGSGGTLAFADPAAEIAFAYTTNSQSAAHTDWRALSLVDAVYRALDA</sequence>
<dbReference type="Proteomes" id="UP001165378">
    <property type="component" value="Unassembled WGS sequence"/>
</dbReference>
<feature type="region of interest" description="Disordered" evidence="1">
    <location>
        <begin position="222"/>
        <end position="246"/>
    </location>
</feature>
<dbReference type="AlphaFoldDB" id="A0AA41Q579"/>
<accession>A0AA41Q579</accession>
<dbReference type="PANTHER" id="PTHR43319:SF3">
    <property type="entry name" value="BETA-LACTAMASE-RELATED DOMAIN-CONTAINING PROTEIN"/>
    <property type="match status" value="1"/>
</dbReference>
<dbReference type="InterPro" id="IPR001466">
    <property type="entry name" value="Beta-lactam-related"/>
</dbReference>
<name>A0AA41Q579_9ACTN</name>
<dbReference type="Pfam" id="PF00144">
    <property type="entry name" value="Beta-lactamase"/>
    <property type="match status" value="1"/>
</dbReference>
<comment type="caution">
    <text evidence="3">The sequence shown here is derived from an EMBL/GenBank/DDBJ whole genome shotgun (WGS) entry which is preliminary data.</text>
</comment>